<evidence type="ECO:0000313" key="1">
    <source>
        <dbReference type="EMBL" id="KDR07797.1"/>
    </source>
</evidence>
<dbReference type="AlphaFoldDB" id="A0A067QHG0"/>
<proteinExistence type="predicted"/>
<name>A0A067QHG0_ZOONE</name>
<reference evidence="1 2" key="1">
    <citation type="journal article" date="2014" name="Nat. Commun.">
        <title>Molecular traces of alternative social organization in a termite genome.</title>
        <authorList>
            <person name="Terrapon N."/>
            <person name="Li C."/>
            <person name="Robertson H.M."/>
            <person name="Ji L."/>
            <person name="Meng X."/>
            <person name="Booth W."/>
            <person name="Chen Z."/>
            <person name="Childers C.P."/>
            <person name="Glastad K.M."/>
            <person name="Gokhale K."/>
            <person name="Gowin J."/>
            <person name="Gronenberg W."/>
            <person name="Hermansen R.A."/>
            <person name="Hu H."/>
            <person name="Hunt B.G."/>
            <person name="Huylmans A.K."/>
            <person name="Khalil S.M."/>
            <person name="Mitchell R.D."/>
            <person name="Munoz-Torres M.C."/>
            <person name="Mustard J.A."/>
            <person name="Pan H."/>
            <person name="Reese J.T."/>
            <person name="Scharf M.E."/>
            <person name="Sun F."/>
            <person name="Vogel H."/>
            <person name="Xiao J."/>
            <person name="Yang W."/>
            <person name="Yang Z."/>
            <person name="Yang Z."/>
            <person name="Zhou J."/>
            <person name="Zhu J."/>
            <person name="Brent C.S."/>
            <person name="Elsik C.G."/>
            <person name="Goodisman M.A."/>
            <person name="Liberles D.A."/>
            <person name="Roe R.M."/>
            <person name="Vargo E.L."/>
            <person name="Vilcinskas A."/>
            <person name="Wang J."/>
            <person name="Bornberg-Bauer E."/>
            <person name="Korb J."/>
            <person name="Zhang G."/>
            <person name="Liebig J."/>
        </authorList>
    </citation>
    <scope>NUCLEOTIDE SEQUENCE [LARGE SCALE GENOMIC DNA]</scope>
    <source>
        <tissue evidence="1">Whole organism</tissue>
    </source>
</reference>
<dbReference type="EMBL" id="KK853408">
    <property type="protein sequence ID" value="KDR07797.1"/>
    <property type="molecule type" value="Genomic_DNA"/>
</dbReference>
<evidence type="ECO:0000313" key="2">
    <source>
        <dbReference type="Proteomes" id="UP000027135"/>
    </source>
</evidence>
<sequence>MRTSNHNLQVHAEMNNIHDSSSEILDILLKCQVLKPVLKQIFSSHLACRNQKGQS</sequence>
<dbReference type="Proteomes" id="UP000027135">
    <property type="component" value="Unassembled WGS sequence"/>
</dbReference>
<keyword evidence="2" id="KW-1185">Reference proteome</keyword>
<protein>
    <submittedName>
        <fullName evidence="1">Uncharacterized protein</fullName>
    </submittedName>
</protein>
<organism evidence="1 2">
    <name type="scientific">Zootermopsis nevadensis</name>
    <name type="common">Dampwood termite</name>
    <dbReference type="NCBI Taxonomy" id="136037"/>
    <lineage>
        <taxon>Eukaryota</taxon>
        <taxon>Metazoa</taxon>
        <taxon>Ecdysozoa</taxon>
        <taxon>Arthropoda</taxon>
        <taxon>Hexapoda</taxon>
        <taxon>Insecta</taxon>
        <taxon>Pterygota</taxon>
        <taxon>Neoptera</taxon>
        <taxon>Polyneoptera</taxon>
        <taxon>Dictyoptera</taxon>
        <taxon>Blattodea</taxon>
        <taxon>Blattoidea</taxon>
        <taxon>Termitoidae</taxon>
        <taxon>Termopsidae</taxon>
        <taxon>Zootermopsis</taxon>
    </lineage>
</organism>
<gene>
    <name evidence="1" type="ORF">L798_02427</name>
</gene>
<accession>A0A067QHG0</accession>
<dbReference type="InParanoid" id="A0A067QHG0"/>